<protein>
    <submittedName>
        <fullName evidence="1">SEC-C motif-containing protein</fullName>
    </submittedName>
</protein>
<organism evidence="1 2">
    <name type="scientific">Salipaludibacillus aurantiacus</name>
    <dbReference type="NCBI Taxonomy" id="1601833"/>
    <lineage>
        <taxon>Bacteria</taxon>
        <taxon>Bacillati</taxon>
        <taxon>Bacillota</taxon>
        <taxon>Bacilli</taxon>
        <taxon>Bacillales</taxon>
        <taxon>Bacillaceae</taxon>
    </lineage>
</organism>
<dbReference type="PANTHER" id="PTHR33747:SF1">
    <property type="entry name" value="ADENYLATE CYCLASE-ASSOCIATED CAP C-TERMINAL DOMAIN-CONTAINING PROTEIN"/>
    <property type="match status" value="1"/>
</dbReference>
<proteinExistence type="predicted"/>
<dbReference type="PANTHER" id="PTHR33747">
    <property type="entry name" value="UPF0225 PROTEIN SCO1677"/>
    <property type="match status" value="1"/>
</dbReference>
<dbReference type="Proteomes" id="UP000198571">
    <property type="component" value="Unassembled WGS sequence"/>
</dbReference>
<dbReference type="AlphaFoldDB" id="A0A1H9S3R6"/>
<dbReference type="SUPFAM" id="SSF103642">
    <property type="entry name" value="Sec-C motif"/>
    <property type="match status" value="1"/>
</dbReference>
<keyword evidence="2" id="KW-1185">Reference proteome</keyword>
<reference evidence="2" key="1">
    <citation type="submission" date="2016-10" db="EMBL/GenBank/DDBJ databases">
        <authorList>
            <person name="Varghese N."/>
            <person name="Submissions S."/>
        </authorList>
    </citation>
    <scope>NUCLEOTIDE SEQUENCE [LARGE SCALE GENOMIC DNA]</scope>
    <source>
        <strain evidence="2">S9</strain>
    </source>
</reference>
<dbReference type="Pfam" id="PF02810">
    <property type="entry name" value="SEC-C"/>
    <property type="match status" value="1"/>
</dbReference>
<dbReference type="STRING" id="1601833.SAMN05518684_10411"/>
<evidence type="ECO:0000313" key="2">
    <source>
        <dbReference type="Proteomes" id="UP000198571"/>
    </source>
</evidence>
<name>A0A1H9S3R6_9BACI</name>
<gene>
    <name evidence="1" type="ORF">SAMN05518684_10411</name>
</gene>
<dbReference type="InterPro" id="IPR004027">
    <property type="entry name" value="SEC_C_motif"/>
</dbReference>
<dbReference type="Gene3D" id="3.10.450.50">
    <property type="match status" value="1"/>
</dbReference>
<dbReference type="RefSeq" id="WP_245732964.1">
    <property type="nucleotide sequence ID" value="NZ_FOGT01000004.1"/>
</dbReference>
<accession>A0A1H9S3R6</accession>
<sequence length="109" mass="12511">MIGAVFLNDFYYMVQTGELFDSEGYMAKLEKLPGYYYKLMKGTDGVEAGDPFDYDNYYMEPSDGIEWDKDDIFEDDFRQAPVRSEKVGRNEPCPCESGKKYKKCCGKGA</sequence>
<evidence type="ECO:0000313" key="1">
    <source>
        <dbReference type="EMBL" id="SER79631.1"/>
    </source>
</evidence>
<dbReference type="EMBL" id="FOGT01000004">
    <property type="protein sequence ID" value="SER79631.1"/>
    <property type="molecule type" value="Genomic_DNA"/>
</dbReference>